<evidence type="ECO:0000256" key="1">
    <source>
        <dbReference type="ARBA" id="ARBA00022741"/>
    </source>
</evidence>
<dbReference type="InterPro" id="IPR013126">
    <property type="entry name" value="Hsp_70_fam"/>
</dbReference>
<gene>
    <name evidence="3" type="ORF">LSALG_LOCUS2675</name>
</gene>
<dbReference type="GO" id="GO:0140662">
    <property type="term" value="F:ATP-dependent protein folding chaperone"/>
    <property type="evidence" value="ECO:0007669"/>
    <property type="project" value="InterPro"/>
</dbReference>
<protein>
    <submittedName>
        <fullName evidence="3">Uncharacterized protein</fullName>
    </submittedName>
</protein>
<accession>A0AA35UQ97</accession>
<keyword evidence="2" id="KW-0067">ATP-binding</keyword>
<organism evidence="3 4">
    <name type="scientific">Lactuca saligna</name>
    <name type="common">Willowleaf lettuce</name>
    <dbReference type="NCBI Taxonomy" id="75948"/>
    <lineage>
        <taxon>Eukaryota</taxon>
        <taxon>Viridiplantae</taxon>
        <taxon>Streptophyta</taxon>
        <taxon>Embryophyta</taxon>
        <taxon>Tracheophyta</taxon>
        <taxon>Spermatophyta</taxon>
        <taxon>Magnoliopsida</taxon>
        <taxon>eudicotyledons</taxon>
        <taxon>Gunneridae</taxon>
        <taxon>Pentapetalae</taxon>
        <taxon>asterids</taxon>
        <taxon>campanulids</taxon>
        <taxon>Asterales</taxon>
        <taxon>Asteraceae</taxon>
        <taxon>Cichorioideae</taxon>
        <taxon>Cichorieae</taxon>
        <taxon>Lactucinae</taxon>
        <taxon>Lactuca</taxon>
    </lineage>
</organism>
<dbReference type="Pfam" id="PF00012">
    <property type="entry name" value="HSP70"/>
    <property type="match status" value="1"/>
</dbReference>
<dbReference type="GO" id="GO:0005524">
    <property type="term" value="F:ATP binding"/>
    <property type="evidence" value="ECO:0007669"/>
    <property type="project" value="UniProtKB-KW"/>
</dbReference>
<keyword evidence="4" id="KW-1185">Reference proteome</keyword>
<dbReference type="EMBL" id="OX465086">
    <property type="protein sequence ID" value="CAI9261904.1"/>
    <property type="molecule type" value="Genomic_DNA"/>
</dbReference>
<evidence type="ECO:0000313" key="4">
    <source>
        <dbReference type="Proteomes" id="UP001177003"/>
    </source>
</evidence>
<sequence>MSEDCRAFEILREAAEKAMIELSSTTKHTSTIHSSQLMHLMLKLVKDVGITTKEVDEVLLAVGMTLAMGEIIQGGILRGDVKELILLDVTPLSLGIEPLVGLSPNLLVEKPLFQQRMGSKSSHISIQQLQPNKSLERS</sequence>
<proteinExistence type="predicted"/>
<evidence type="ECO:0000256" key="2">
    <source>
        <dbReference type="ARBA" id="ARBA00022840"/>
    </source>
</evidence>
<dbReference type="Proteomes" id="UP001177003">
    <property type="component" value="Chromosome 0"/>
</dbReference>
<evidence type="ECO:0000313" key="3">
    <source>
        <dbReference type="EMBL" id="CAI9261904.1"/>
    </source>
</evidence>
<dbReference type="PRINTS" id="PR00301">
    <property type="entry name" value="HEATSHOCK70"/>
</dbReference>
<dbReference type="AlphaFoldDB" id="A0AA35UQ97"/>
<name>A0AA35UQ97_LACSI</name>
<reference evidence="3" key="1">
    <citation type="submission" date="2023-04" db="EMBL/GenBank/DDBJ databases">
        <authorList>
            <person name="Vijverberg K."/>
            <person name="Xiong W."/>
            <person name="Schranz E."/>
        </authorList>
    </citation>
    <scope>NUCLEOTIDE SEQUENCE</scope>
</reference>
<keyword evidence="1" id="KW-0547">Nucleotide-binding</keyword>